<accession>A0ABT4D5P4</accession>
<feature type="transmembrane region" description="Helical" evidence="1">
    <location>
        <begin position="207"/>
        <end position="225"/>
    </location>
</feature>
<feature type="transmembrane region" description="Helical" evidence="1">
    <location>
        <begin position="33"/>
        <end position="53"/>
    </location>
</feature>
<feature type="transmembrane region" description="Helical" evidence="1">
    <location>
        <begin position="181"/>
        <end position="201"/>
    </location>
</feature>
<keyword evidence="1" id="KW-0812">Transmembrane</keyword>
<evidence type="ECO:0000256" key="1">
    <source>
        <dbReference type="SAM" id="Phobius"/>
    </source>
</evidence>
<keyword evidence="3" id="KW-1185">Reference proteome</keyword>
<protein>
    <submittedName>
        <fullName evidence="2">DUF554 domain-containing protein</fullName>
    </submittedName>
</protein>
<dbReference type="PANTHER" id="PTHR36111:SF2">
    <property type="entry name" value="INNER MEMBRANE PROTEIN"/>
    <property type="match status" value="1"/>
</dbReference>
<dbReference type="EMBL" id="JAPQER010000007">
    <property type="protein sequence ID" value="MCY6485510.1"/>
    <property type="molecule type" value="Genomic_DNA"/>
</dbReference>
<evidence type="ECO:0000313" key="3">
    <source>
        <dbReference type="Proteomes" id="UP001078443"/>
    </source>
</evidence>
<gene>
    <name evidence="2" type="ORF">OW763_14340</name>
</gene>
<sequence>MLGTIVNTSTIIIGSCIGALLKKGIKEKYKTTITQALGLIAISLGVTWIVKNISQSKEPILFIVSLVLGGFIGEILDIESKINRLGNKVKKGDENNLIEGLTTAVLLFCVGTMSILGPLESALKGDNTLLFTNALLDGITSLILASSFGIGIILSAFILFIWQGSIYLSAQIIAPFVTHEILGQVSIIGGILILSTGINILEIKKIKTINLLPALIIPVFYYILLT</sequence>
<feature type="transmembrane region" description="Helical" evidence="1">
    <location>
        <begin position="6"/>
        <end position="21"/>
    </location>
</feature>
<name>A0ABT4D5P4_9CLOT</name>
<evidence type="ECO:0000313" key="2">
    <source>
        <dbReference type="EMBL" id="MCY6485510.1"/>
    </source>
</evidence>
<dbReference type="Pfam" id="PF04474">
    <property type="entry name" value="DUF554"/>
    <property type="match status" value="1"/>
</dbReference>
<dbReference type="PANTHER" id="PTHR36111">
    <property type="entry name" value="INNER MEMBRANE PROTEIN-RELATED"/>
    <property type="match status" value="1"/>
</dbReference>
<feature type="transmembrane region" description="Helical" evidence="1">
    <location>
        <begin position="139"/>
        <end position="161"/>
    </location>
</feature>
<feature type="transmembrane region" description="Helical" evidence="1">
    <location>
        <begin position="97"/>
        <end position="119"/>
    </location>
</feature>
<feature type="transmembrane region" description="Helical" evidence="1">
    <location>
        <begin position="59"/>
        <end position="76"/>
    </location>
</feature>
<comment type="caution">
    <text evidence="2">The sequence shown here is derived from an EMBL/GenBank/DDBJ whole genome shotgun (WGS) entry which is preliminary data.</text>
</comment>
<dbReference type="Proteomes" id="UP001078443">
    <property type="component" value="Unassembled WGS sequence"/>
</dbReference>
<keyword evidence="1" id="KW-1133">Transmembrane helix</keyword>
<dbReference type="RefSeq" id="WP_268041893.1">
    <property type="nucleotide sequence ID" value="NZ_JAPQER010000007.1"/>
</dbReference>
<keyword evidence="1" id="KW-0472">Membrane</keyword>
<dbReference type="InterPro" id="IPR007563">
    <property type="entry name" value="DUF554"/>
</dbReference>
<reference evidence="2" key="1">
    <citation type="submission" date="2022-12" db="EMBL/GenBank/DDBJ databases">
        <authorList>
            <person name="Wang J."/>
        </authorList>
    </citation>
    <scope>NUCLEOTIDE SEQUENCE</scope>
    <source>
        <strain evidence="2">HY-45-18</strain>
    </source>
</reference>
<organism evidence="2 3">
    <name type="scientific">Clostridium aestuarii</name>
    <dbReference type="NCBI Taxonomy" id="338193"/>
    <lineage>
        <taxon>Bacteria</taxon>
        <taxon>Bacillati</taxon>
        <taxon>Bacillota</taxon>
        <taxon>Clostridia</taxon>
        <taxon>Eubacteriales</taxon>
        <taxon>Clostridiaceae</taxon>
        <taxon>Clostridium</taxon>
    </lineage>
</organism>
<proteinExistence type="predicted"/>